<feature type="compositionally biased region" description="Basic and acidic residues" evidence="1">
    <location>
        <begin position="1"/>
        <end position="15"/>
    </location>
</feature>
<protein>
    <submittedName>
        <fullName evidence="3">Uncharacterized protein</fullName>
    </submittedName>
</protein>
<gene>
    <name evidence="3" type="ORF">UFOVP1028_18</name>
    <name evidence="4" type="ORF">UFOVP1235_18</name>
    <name evidence="2" type="ORF">UFOVP960_29</name>
</gene>
<name>A0A6J5Q606_9CAUD</name>
<evidence type="ECO:0000313" key="4">
    <source>
        <dbReference type="EMBL" id="CAB4192222.1"/>
    </source>
</evidence>
<proteinExistence type="predicted"/>
<sequence length="229" mass="24561">MIEIKHESASREGEGRTTYYKATRPDGRDFQTGTIDYAATLASGAVVRHPTSRRMVRDEPATYLSVSVEPADCTGFSWPCRLFRVEPEGDALDGMDLRNKRGVLALRVVEELPAGQALGPNGEAVAAFIERCRTLTLEQARKLAAAWAATWDAAGAAAWDVAESAARAAAWDVAESAARAAAWDAAGDAAWDVAGDVAGAILVRDRITPEQYAILVRPFVDAGLGEWVK</sequence>
<dbReference type="EMBL" id="LR796913">
    <property type="protein sequence ID" value="CAB4174154.1"/>
    <property type="molecule type" value="Genomic_DNA"/>
</dbReference>
<accession>A0A6J5Q606</accession>
<evidence type="ECO:0000313" key="3">
    <source>
        <dbReference type="EMBL" id="CAB4178922.1"/>
    </source>
</evidence>
<dbReference type="EMBL" id="LR797191">
    <property type="protein sequence ID" value="CAB4192222.1"/>
    <property type="molecule type" value="Genomic_DNA"/>
</dbReference>
<feature type="region of interest" description="Disordered" evidence="1">
    <location>
        <begin position="1"/>
        <end position="25"/>
    </location>
</feature>
<organism evidence="3">
    <name type="scientific">uncultured Caudovirales phage</name>
    <dbReference type="NCBI Taxonomy" id="2100421"/>
    <lineage>
        <taxon>Viruses</taxon>
        <taxon>Duplodnaviria</taxon>
        <taxon>Heunggongvirae</taxon>
        <taxon>Uroviricota</taxon>
        <taxon>Caudoviricetes</taxon>
        <taxon>Peduoviridae</taxon>
        <taxon>Maltschvirus</taxon>
        <taxon>Maltschvirus maltsch</taxon>
    </lineage>
</organism>
<evidence type="ECO:0000256" key="1">
    <source>
        <dbReference type="SAM" id="MobiDB-lite"/>
    </source>
</evidence>
<dbReference type="EMBL" id="LR796973">
    <property type="protein sequence ID" value="CAB4178922.1"/>
    <property type="molecule type" value="Genomic_DNA"/>
</dbReference>
<reference evidence="3" key="1">
    <citation type="submission" date="2020-05" db="EMBL/GenBank/DDBJ databases">
        <authorList>
            <person name="Chiriac C."/>
            <person name="Salcher M."/>
            <person name="Ghai R."/>
            <person name="Kavagutti S V."/>
        </authorList>
    </citation>
    <scope>NUCLEOTIDE SEQUENCE</scope>
</reference>
<evidence type="ECO:0000313" key="2">
    <source>
        <dbReference type="EMBL" id="CAB4174154.1"/>
    </source>
</evidence>